<dbReference type="Proteomes" id="UP000198862">
    <property type="component" value="Unassembled WGS sequence"/>
</dbReference>
<dbReference type="STRING" id="1123010.SAMN02745724_05305"/>
<protein>
    <submittedName>
        <fullName evidence="1">Uncharacterized protein</fullName>
    </submittedName>
</protein>
<reference evidence="1 2" key="1">
    <citation type="submission" date="2016-10" db="EMBL/GenBank/DDBJ databases">
        <authorList>
            <person name="de Groot N.N."/>
        </authorList>
    </citation>
    <scope>NUCLEOTIDE SEQUENCE [LARGE SCALE GENOMIC DNA]</scope>
    <source>
        <strain evidence="1 2">DSM 6059</strain>
    </source>
</reference>
<evidence type="ECO:0000313" key="2">
    <source>
        <dbReference type="Proteomes" id="UP000198862"/>
    </source>
</evidence>
<proteinExistence type="predicted"/>
<dbReference type="EMBL" id="FOLO01000095">
    <property type="protein sequence ID" value="SFD73012.1"/>
    <property type="molecule type" value="Genomic_DNA"/>
</dbReference>
<gene>
    <name evidence="1" type="ORF">SAMN02745724_05305</name>
</gene>
<dbReference type="AlphaFoldDB" id="A0A1I1UQA1"/>
<evidence type="ECO:0000313" key="1">
    <source>
        <dbReference type="EMBL" id="SFD73012.1"/>
    </source>
</evidence>
<name>A0A1I1UQA1_9GAMM</name>
<sequence>MNKTITACFEQFNAKERFHLLNKTSGGGAFKLSEDFKYELELVLNVKIPSEYFFAMDYHLDWVLAALTQFYGQPQENAIHDNNHKLIKGTQEDVDLILVFSVSGKNHIVLFEAKGFTSWSNEQLNKKEKRLGNIFNYIEAHNVNCTNLKQHYILMSPNKPQKLTLAREEQRFGFIKLEMTSGHKYVTRVNERGLSSKKGKQWMVKNR</sequence>
<accession>A0A1I1UQA1</accession>
<dbReference type="OrthoDB" id="7067315at2"/>
<organism evidence="1 2">
    <name type="scientific">Pseudoalteromonas denitrificans DSM 6059</name>
    <dbReference type="NCBI Taxonomy" id="1123010"/>
    <lineage>
        <taxon>Bacteria</taxon>
        <taxon>Pseudomonadati</taxon>
        <taxon>Pseudomonadota</taxon>
        <taxon>Gammaproteobacteria</taxon>
        <taxon>Alteromonadales</taxon>
        <taxon>Pseudoalteromonadaceae</taxon>
        <taxon>Pseudoalteromonas</taxon>
    </lineage>
</organism>
<dbReference type="RefSeq" id="WP_091991784.1">
    <property type="nucleotide sequence ID" value="NZ_FOLO01000095.1"/>
</dbReference>
<keyword evidence="2" id="KW-1185">Reference proteome</keyword>